<keyword evidence="1" id="KW-0677">Repeat</keyword>
<dbReference type="PANTHER" id="PTHR15706">
    <property type="entry name" value="SH3 MULTIPLE DOMAIN"/>
    <property type="match status" value="1"/>
</dbReference>
<gene>
    <name evidence="3" type="ORF">L345_05103</name>
</gene>
<dbReference type="SUPFAM" id="SSF64268">
    <property type="entry name" value="PX domain"/>
    <property type="match status" value="1"/>
</dbReference>
<dbReference type="OrthoDB" id="9040096at2759"/>
<evidence type="ECO:0000313" key="4">
    <source>
        <dbReference type="Proteomes" id="UP000018936"/>
    </source>
</evidence>
<proteinExistence type="predicted"/>
<name>V8P5E1_OPHHA</name>
<accession>V8P5E1</accession>
<evidence type="ECO:0000313" key="3">
    <source>
        <dbReference type="EMBL" id="ETE69097.1"/>
    </source>
</evidence>
<feature type="non-terminal residue" evidence="3">
    <location>
        <position position="1"/>
    </location>
</feature>
<comment type="caution">
    <text evidence="3">The sequence shown here is derived from an EMBL/GenBank/DDBJ whole genome shotgun (WGS) entry which is preliminary data.</text>
</comment>
<dbReference type="GO" id="GO:0005737">
    <property type="term" value="C:cytoplasm"/>
    <property type="evidence" value="ECO:0007669"/>
    <property type="project" value="TreeGrafter"/>
</dbReference>
<dbReference type="Proteomes" id="UP000018936">
    <property type="component" value="Unassembled WGS sequence"/>
</dbReference>
<evidence type="ECO:0000259" key="2">
    <source>
        <dbReference type="PROSITE" id="PS50195"/>
    </source>
</evidence>
<evidence type="ECO:0000256" key="1">
    <source>
        <dbReference type="ARBA" id="ARBA00022737"/>
    </source>
</evidence>
<dbReference type="EMBL" id="AZIM01000848">
    <property type="protein sequence ID" value="ETE69097.1"/>
    <property type="molecule type" value="Genomic_DNA"/>
</dbReference>
<dbReference type="GO" id="GO:0042554">
    <property type="term" value="P:superoxide anion generation"/>
    <property type="evidence" value="ECO:0007669"/>
    <property type="project" value="TreeGrafter"/>
</dbReference>
<reference evidence="3 4" key="1">
    <citation type="journal article" date="2013" name="Proc. Natl. Acad. Sci. U.S.A.">
        <title>The king cobra genome reveals dynamic gene evolution and adaptation in the snake venom system.</title>
        <authorList>
            <person name="Vonk F.J."/>
            <person name="Casewell N.R."/>
            <person name="Henkel C.V."/>
            <person name="Heimberg A.M."/>
            <person name="Jansen H.J."/>
            <person name="McCleary R.J."/>
            <person name="Kerkkamp H.M."/>
            <person name="Vos R.A."/>
            <person name="Guerreiro I."/>
            <person name="Calvete J.J."/>
            <person name="Wuster W."/>
            <person name="Woods A.E."/>
            <person name="Logan J.M."/>
            <person name="Harrison R.A."/>
            <person name="Castoe T.A."/>
            <person name="de Koning A.P."/>
            <person name="Pollock D.D."/>
            <person name="Yandell M."/>
            <person name="Calderon D."/>
            <person name="Renjifo C."/>
            <person name="Currier R.B."/>
            <person name="Salgado D."/>
            <person name="Pla D."/>
            <person name="Sanz L."/>
            <person name="Hyder A.S."/>
            <person name="Ribeiro J.M."/>
            <person name="Arntzen J.W."/>
            <person name="van den Thillart G.E."/>
            <person name="Boetzer M."/>
            <person name="Pirovano W."/>
            <person name="Dirks R.P."/>
            <person name="Spaink H.P."/>
            <person name="Duboule D."/>
            <person name="McGlinn E."/>
            <person name="Kini R.M."/>
            <person name="Richardson M.K."/>
        </authorList>
    </citation>
    <scope>NUCLEOTIDE SEQUENCE</scope>
    <source>
        <tissue evidence="3">Blood</tissue>
    </source>
</reference>
<dbReference type="AlphaFoldDB" id="V8P5E1"/>
<keyword evidence="4" id="KW-1185">Reference proteome</keyword>
<dbReference type="InterPro" id="IPR001683">
    <property type="entry name" value="PX_dom"/>
</dbReference>
<organism evidence="3 4">
    <name type="scientific">Ophiophagus hannah</name>
    <name type="common">King cobra</name>
    <name type="synonym">Naja hannah</name>
    <dbReference type="NCBI Taxonomy" id="8665"/>
    <lineage>
        <taxon>Eukaryota</taxon>
        <taxon>Metazoa</taxon>
        <taxon>Chordata</taxon>
        <taxon>Craniata</taxon>
        <taxon>Vertebrata</taxon>
        <taxon>Euteleostomi</taxon>
        <taxon>Lepidosauria</taxon>
        <taxon>Squamata</taxon>
        <taxon>Bifurcata</taxon>
        <taxon>Unidentata</taxon>
        <taxon>Episquamata</taxon>
        <taxon>Toxicofera</taxon>
        <taxon>Serpentes</taxon>
        <taxon>Colubroidea</taxon>
        <taxon>Elapidae</taxon>
        <taxon>Elapinae</taxon>
        <taxon>Ophiophagus</taxon>
    </lineage>
</organism>
<sequence length="175" mass="20371">MLSYTVLDANVVDVEKRRNPSKHYVSTGVCKEARIAVWSFFLVPCASLYRRNIFVEKKLEIQCLSTKVYIIKVTWSDATCQTIYRRYSKFFDLQMQLLDKFPVEGGQKDPKQRIIPFLPVSSLQKLLEKFSFIPTCLDFASSLIHRKNKLPANELHLRRPPAQDVYFTSNVESED</sequence>
<feature type="domain" description="PX" evidence="2">
    <location>
        <begin position="47"/>
        <end position="175"/>
    </location>
</feature>
<dbReference type="GO" id="GO:0016176">
    <property type="term" value="F:superoxide-generating NADPH oxidase activator activity"/>
    <property type="evidence" value="ECO:0007669"/>
    <property type="project" value="TreeGrafter"/>
</dbReference>
<dbReference type="GO" id="GO:0035091">
    <property type="term" value="F:phosphatidylinositol binding"/>
    <property type="evidence" value="ECO:0007669"/>
    <property type="project" value="InterPro"/>
</dbReference>
<dbReference type="InterPro" id="IPR036871">
    <property type="entry name" value="PX_dom_sf"/>
</dbReference>
<dbReference type="Gene3D" id="3.30.1520.10">
    <property type="entry name" value="Phox-like domain"/>
    <property type="match status" value="1"/>
</dbReference>
<dbReference type="Pfam" id="PF00787">
    <property type="entry name" value="PX"/>
    <property type="match status" value="1"/>
</dbReference>
<protein>
    <recommendedName>
        <fullName evidence="2">PX domain-containing protein</fullName>
    </recommendedName>
</protein>
<dbReference type="PANTHER" id="PTHR15706:SF2">
    <property type="entry name" value="SH3 AND PX DOMAIN-CONTAINING PROTEIN 2A"/>
    <property type="match status" value="1"/>
</dbReference>
<dbReference type="InterPro" id="IPR051228">
    <property type="entry name" value="NADPH_Oxidase/PX-Domain"/>
</dbReference>
<dbReference type="PROSITE" id="PS50195">
    <property type="entry name" value="PX"/>
    <property type="match status" value="1"/>
</dbReference>